<protein>
    <recommendedName>
        <fullName evidence="6">3-deoxy-D-manno-octulosonate 8-phosphate phosphatase KdsC</fullName>
        <ecNumber evidence="5">3.1.3.45</ecNumber>
    </recommendedName>
    <alternativeName>
        <fullName evidence="11">KDO 8-P phosphatase</fullName>
    </alternativeName>
</protein>
<dbReference type="EC" id="3.1.3.45" evidence="5"/>
<dbReference type="NCBIfam" id="TIGR01670">
    <property type="entry name" value="KdsC-phosphatas"/>
    <property type="match status" value="1"/>
</dbReference>
<evidence type="ECO:0000313" key="13">
    <source>
        <dbReference type="EMBL" id="ADD68077.1"/>
    </source>
</evidence>
<sequence precursor="true">MIKVLMLDVDGVMTDGGIIYDENGHETKRFDVKDGLGIKLAQKHGIEVIIISGRKSVVTDLRTKELGIRRVYTGVKDKLECYSSLKKELRVCDEECAYIGDDLNDISLLKTVGFSATVSDAFDYMKDSVDYVTVKNGGSGAVRELIEVILERNGKWAEIKNSFFS</sequence>
<keyword evidence="14" id="KW-1185">Reference proteome</keyword>
<dbReference type="eggNOG" id="COG1778">
    <property type="taxonomic scope" value="Bacteria"/>
</dbReference>
<evidence type="ECO:0000256" key="6">
    <source>
        <dbReference type="ARBA" id="ARBA00020092"/>
    </source>
</evidence>
<dbReference type="PANTHER" id="PTHR21485:SF6">
    <property type="entry name" value="N-ACYLNEURAMINATE CYTIDYLYLTRANSFERASE-RELATED"/>
    <property type="match status" value="1"/>
</dbReference>
<keyword evidence="9 12" id="KW-0460">Magnesium</keyword>
<name>D4H7S8_DENA2</name>
<evidence type="ECO:0000313" key="14">
    <source>
        <dbReference type="Proteomes" id="UP000002012"/>
    </source>
</evidence>
<evidence type="ECO:0000256" key="3">
    <source>
        <dbReference type="ARBA" id="ARBA00005893"/>
    </source>
</evidence>
<dbReference type="GO" id="GO:0046872">
    <property type="term" value="F:metal ion binding"/>
    <property type="evidence" value="ECO:0007669"/>
    <property type="project" value="UniProtKB-KW"/>
</dbReference>
<proteinExistence type="inferred from homology"/>
<accession>D4H7S8</accession>
<evidence type="ECO:0000256" key="4">
    <source>
        <dbReference type="ARBA" id="ARBA00011881"/>
    </source>
</evidence>
<dbReference type="PANTHER" id="PTHR21485">
    <property type="entry name" value="HAD SUPERFAMILY MEMBERS CMAS AND KDSC"/>
    <property type="match status" value="1"/>
</dbReference>
<comment type="catalytic activity">
    <reaction evidence="1">
        <text>3-deoxy-alpha-D-manno-2-octulosonate-8-phosphate + H2O = 3-deoxy-alpha-D-manno-oct-2-ulosonate + phosphate</text>
        <dbReference type="Rhea" id="RHEA:11500"/>
        <dbReference type="ChEBI" id="CHEBI:15377"/>
        <dbReference type="ChEBI" id="CHEBI:43474"/>
        <dbReference type="ChEBI" id="CHEBI:85985"/>
        <dbReference type="ChEBI" id="CHEBI:85986"/>
        <dbReference type="EC" id="3.1.3.45"/>
    </reaction>
</comment>
<dbReference type="SFLD" id="SFLDS00003">
    <property type="entry name" value="Haloacid_Dehalogenase"/>
    <property type="match status" value="1"/>
</dbReference>
<dbReference type="PIRSF" id="PIRSF006118">
    <property type="entry name" value="KDO8-P_Ptase"/>
    <property type="match status" value="1"/>
</dbReference>
<dbReference type="KEGG" id="dap:Dacet_1305"/>
<gene>
    <name evidence="13" type="ordered locus">Dacet_1305</name>
</gene>
<comment type="similarity">
    <text evidence="3">Belongs to the KdsC family.</text>
</comment>
<dbReference type="GO" id="GO:0008781">
    <property type="term" value="F:N-acylneuraminate cytidylyltransferase activity"/>
    <property type="evidence" value="ECO:0007669"/>
    <property type="project" value="TreeGrafter"/>
</dbReference>
<dbReference type="NCBIfam" id="TIGR01662">
    <property type="entry name" value="HAD-SF-IIIA"/>
    <property type="match status" value="1"/>
</dbReference>
<evidence type="ECO:0000256" key="1">
    <source>
        <dbReference type="ARBA" id="ARBA00000898"/>
    </source>
</evidence>
<organism evidence="13 14">
    <name type="scientific">Denitrovibrio acetiphilus (strain DSM 12809 / NBRC 114555 / N2460)</name>
    <dbReference type="NCBI Taxonomy" id="522772"/>
    <lineage>
        <taxon>Bacteria</taxon>
        <taxon>Pseudomonadati</taxon>
        <taxon>Deferribacterota</taxon>
        <taxon>Deferribacteres</taxon>
        <taxon>Deferribacterales</taxon>
        <taxon>Geovibrionaceae</taxon>
        <taxon>Denitrovibrio</taxon>
    </lineage>
</organism>
<evidence type="ECO:0000256" key="11">
    <source>
        <dbReference type="ARBA" id="ARBA00031051"/>
    </source>
</evidence>
<dbReference type="FunFam" id="3.40.50.1000:FF:000029">
    <property type="entry name" value="3-deoxy-D-manno-octulosonate 8-phosphate phosphatase KdsC"/>
    <property type="match status" value="1"/>
</dbReference>
<dbReference type="SFLD" id="SFLDG01136">
    <property type="entry name" value="C1.6:_Phosphoserine_Phosphatas"/>
    <property type="match status" value="1"/>
</dbReference>
<dbReference type="InterPro" id="IPR006549">
    <property type="entry name" value="HAD-SF_hydro_IIIA"/>
</dbReference>
<keyword evidence="7 12" id="KW-0479">Metal-binding</keyword>
<dbReference type="SUPFAM" id="SSF56784">
    <property type="entry name" value="HAD-like"/>
    <property type="match status" value="1"/>
</dbReference>
<evidence type="ECO:0000256" key="12">
    <source>
        <dbReference type="PIRSR" id="PIRSR006118-2"/>
    </source>
</evidence>
<comment type="subunit">
    <text evidence="4">Homotetramer.</text>
</comment>
<feature type="binding site" evidence="12">
    <location>
        <position position="10"/>
    </location>
    <ligand>
        <name>substrate</name>
    </ligand>
</feature>
<evidence type="ECO:0000256" key="2">
    <source>
        <dbReference type="ARBA" id="ARBA00001946"/>
    </source>
</evidence>
<evidence type="ECO:0000256" key="9">
    <source>
        <dbReference type="ARBA" id="ARBA00022842"/>
    </source>
</evidence>
<dbReference type="SFLD" id="SFLDG01138">
    <property type="entry name" value="C1.6.2:_Deoxy-d-mannose-octulo"/>
    <property type="match status" value="1"/>
</dbReference>
<dbReference type="InterPro" id="IPR010023">
    <property type="entry name" value="KdsC_fam"/>
</dbReference>
<keyword evidence="8 13" id="KW-0378">Hydrolase</keyword>
<dbReference type="InterPro" id="IPR050793">
    <property type="entry name" value="CMP-NeuNAc_synthase"/>
</dbReference>
<dbReference type="Gene3D" id="3.40.50.1000">
    <property type="entry name" value="HAD superfamily/HAD-like"/>
    <property type="match status" value="1"/>
</dbReference>
<dbReference type="AlphaFoldDB" id="D4H7S8"/>
<dbReference type="InParanoid" id="D4H7S8"/>
<dbReference type="PaxDb" id="522772-Dacet_1305"/>
<dbReference type="CDD" id="cd01630">
    <property type="entry name" value="HAD_KDO-like"/>
    <property type="match status" value="1"/>
</dbReference>
<feature type="binding site" evidence="12">
    <location>
        <position position="8"/>
    </location>
    <ligand>
        <name>Mg(2+)</name>
        <dbReference type="ChEBI" id="CHEBI:18420"/>
    </ligand>
</feature>
<dbReference type="InterPro" id="IPR036412">
    <property type="entry name" value="HAD-like_sf"/>
</dbReference>
<dbReference type="Proteomes" id="UP000002012">
    <property type="component" value="Chromosome"/>
</dbReference>
<dbReference type="Pfam" id="PF08282">
    <property type="entry name" value="Hydrolase_3"/>
    <property type="match status" value="1"/>
</dbReference>
<dbReference type="GO" id="GO:0009103">
    <property type="term" value="P:lipopolysaccharide biosynthetic process"/>
    <property type="evidence" value="ECO:0007669"/>
    <property type="project" value="UniProtKB-KW"/>
</dbReference>
<evidence type="ECO:0000256" key="5">
    <source>
        <dbReference type="ARBA" id="ARBA00013066"/>
    </source>
</evidence>
<dbReference type="GO" id="GO:0019143">
    <property type="term" value="F:3-deoxy-manno-octulosonate-8-phosphatase activity"/>
    <property type="evidence" value="ECO:0007669"/>
    <property type="project" value="UniProtKB-EC"/>
</dbReference>
<dbReference type="STRING" id="522772.Dacet_1305"/>
<evidence type="ECO:0000256" key="7">
    <source>
        <dbReference type="ARBA" id="ARBA00022723"/>
    </source>
</evidence>
<comment type="cofactor">
    <cofactor evidence="2 12">
        <name>Mg(2+)</name>
        <dbReference type="ChEBI" id="CHEBI:18420"/>
    </cofactor>
</comment>
<evidence type="ECO:0000256" key="8">
    <source>
        <dbReference type="ARBA" id="ARBA00022801"/>
    </source>
</evidence>
<evidence type="ECO:0000256" key="10">
    <source>
        <dbReference type="ARBA" id="ARBA00022985"/>
    </source>
</evidence>
<dbReference type="OrthoDB" id="9805604at2"/>
<dbReference type="EMBL" id="CP001968">
    <property type="protein sequence ID" value="ADD68077.1"/>
    <property type="molecule type" value="Genomic_DNA"/>
</dbReference>
<reference evidence="13 14" key="1">
    <citation type="journal article" date="2010" name="Stand. Genomic Sci.">
        <title>Complete genome sequence of Denitrovibrio acetiphilus type strain (N2460).</title>
        <authorList>
            <person name="Kiss H."/>
            <person name="Lang E."/>
            <person name="Lapidus A."/>
            <person name="Copeland A."/>
            <person name="Nolan M."/>
            <person name="Glavina Del Rio T."/>
            <person name="Chen F."/>
            <person name="Lucas S."/>
            <person name="Tice H."/>
            <person name="Cheng J.F."/>
            <person name="Han C."/>
            <person name="Goodwin L."/>
            <person name="Pitluck S."/>
            <person name="Liolios K."/>
            <person name="Pati A."/>
            <person name="Ivanova N."/>
            <person name="Mavromatis K."/>
            <person name="Chen A."/>
            <person name="Palaniappan K."/>
            <person name="Land M."/>
            <person name="Hauser L."/>
            <person name="Chang Y.J."/>
            <person name="Jeffries C.D."/>
            <person name="Detter J.C."/>
            <person name="Brettin T."/>
            <person name="Spring S."/>
            <person name="Rohde M."/>
            <person name="Goker M."/>
            <person name="Woyke T."/>
            <person name="Bristow J."/>
            <person name="Eisen J.A."/>
            <person name="Markowitz V."/>
            <person name="Hugenholtz P."/>
            <person name="Kyrpides N.C."/>
            <person name="Klenk H.P."/>
        </authorList>
    </citation>
    <scope>NUCLEOTIDE SEQUENCE [LARGE SCALE GENOMIC DNA]</scope>
    <source>
        <strain evidence="14">DSM 12809 / NBRC 114555 / N2460</strain>
    </source>
</reference>
<dbReference type="InterPro" id="IPR023214">
    <property type="entry name" value="HAD_sf"/>
</dbReference>
<feature type="binding site" evidence="12">
    <location>
        <position position="101"/>
    </location>
    <ligand>
        <name>Mg(2+)</name>
        <dbReference type="ChEBI" id="CHEBI:18420"/>
    </ligand>
</feature>
<dbReference type="HOGENOM" id="CLU_106694_0_1_0"/>
<dbReference type="FunCoup" id="D4H7S8">
    <property type="interactions" value="279"/>
</dbReference>
<keyword evidence="10" id="KW-0448">Lipopolysaccharide biosynthesis</keyword>
<dbReference type="RefSeq" id="WP_013010599.1">
    <property type="nucleotide sequence ID" value="NC_013943.1"/>
</dbReference>